<name>A0A9P5TXC3_9AGAR</name>
<evidence type="ECO:0000313" key="1">
    <source>
        <dbReference type="EMBL" id="KAF9054917.1"/>
    </source>
</evidence>
<dbReference type="AlphaFoldDB" id="A0A9P5TXC3"/>
<dbReference type="EMBL" id="JADNRY010000440">
    <property type="protein sequence ID" value="KAF9054917.1"/>
    <property type="molecule type" value="Genomic_DNA"/>
</dbReference>
<evidence type="ECO:0000313" key="2">
    <source>
        <dbReference type="Proteomes" id="UP000772434"/>
    </source>
</evidence>
<gene>
    <name evidence="1" type="ORF">BDP27DRAFT_649363</name>
</gene>
<organism evidence="1 2">
    <name type="scientific">Rhodocollybia butyracea</name>
    <dbReference type="NCBI Taxonomy" id="206335"/>
    <lineage>
        <taxon>Eukaryota</taxon>
        <taxon>Fungi</taxon>
        <taxon>Dikarya</taxon>
        <taxon>Basidiomycota</taxon>
        <taxon>Agaricomycotina</taxon>
        <taxon>Agaricomycetes</taxon>
        <taxon>Agaricomycetidae</taxon>
        <taxon>Agaricales</taxon>
        <taxon>Marasmiineae</taxon>
        <taxon>Omphalotaceae</taxon>
        <taxon>Rhodocollybia</taxon>
    </lineage>
</organism>
<accession>A0A9P5TXC3</accession>
<keyword evidence="2" id="KW-1185">Reference proteome</keyword>
<comment type="caution">
    <text evidence="1">The sequence shown here is derived from an EMBL/GenBank/DDBJ whole genome shotgun (WGS) entry which is preliminary data.</text>
</comment>
<protein>
    <submittedName>
        <fullName evidence="1">Uncharacterized protein</fullName>
    </submittedName>
</protein>
<dbReference type="Proteomes" id="UP000772434">
    <property type="component" value="Unassembled WGS sequence"/>
</dbReference>
<proteinExistence type="predicted"/>
<sequence length="94" mass="10144">MISSPNLPLPRRLGLTEDFMCGAKNCQLCLAETTGKTLEEVMIYATAHGQEPHPPSISTVHASHTSRAAKLIARKNICGRRFLGPCSSAIRILG</sequence>
<reference evidence="1" key="1">
    <citation type="submission" date="2020-11" db="EMBL/GenBank/DDBJ databases">
        <authorList>
            <consortium name="DOE Joint Genome Institute"/>
            <person name="Ahrendt S."/>
            <person name="Riley R."/>
            <person name="Andreopoulos W."/>
            <person name="Labutti K."/>
            <person name="Pangilinan J."/>
            <person name="Ruiz-Duenas F.J."/>
            <person name="Barrasa J.M."/>
            <person name="Sanchez-Garcia M."/>
            <person name="Camarero S."/>
            <person name="Miyauchi S."/>
            <person name="Serrano A."/>
            <person name="Linde D."/>
            <person name="Babiker R."/>
            <person name="Drula E."/>
            <person name="Ayuso-Fernandez I."/>
            <person name="Pacheco R."/>
            <person name="Padilla G."/>
            <person name="Ferreira P."/>
            <person name="Barriuso J."/>
            <person name="Kellner H."/>
            <person name="Castanera R."/>
            <person name="Alfaro M."/>
            <person name="Ramirez L."/>
            <person name="Pisabarro A.G."/>
            <person name="Kuo A."/>
            <person name="Tritt A."/>
            <person name="Lipzen A."/>
            <person name="He G."/>
            <person name="Yan M."/>
            <person name="Ng V."/>
            <person name="Cullen D."/>
            <person name="Martin F."/>
            <person name="Rosso M.-N."/>
            <person name="Henrissat B."/>
            <person name="Hibbett D."/>
            <person name="Martinez A.T."/>
            <person name="Grigoriev I.V."/>
        </authorList>
    </citation>
    <scope>NUCLEOTIDE SEQUENCE</scope>
    <source>
        <strain evidence="1">AH 40177</strain>
    </source>
</reference>